<evidence type="ECO:0000256" key="2">
    <source>
        <dbReference type="SAM" id="Phobius"/>
    </source>
</evidence>
<dbReference type="Pfam" id="PF03413">
    <property type="entry name" value="PepSY"/>
    <property type="match status" value="1"/>
</dbReference>
<keyword evidence="2" id="KW-0812">Transmembrane</keyword>
<feature type="transmembrane region" description="Helical" evidence="2">
    <location>
        <begin position="197"/>
        <end position="217"/>
    </location>
</feature>
<feature type="domain" description="PepSY" evidence="3">
    <location>
        <begin position="61"/>
        <end position="117"/>
    </location>
</feature>
<evidence type="ECO:0000313" key="5">
    <source>
        <dbReference type="Proteomes" id="UP000284168"/>
    </source>
</evidence>
<evidence type="ECO:0000313" key="4">
    <source>
        <dbReference type="EMBL" id="RON21740.1"/>
    </source>
</evidence>
<dbReference type="InterPro" id="IPR005625">
    <property type="entry name" value="PepSY-ass_TM"/>
</dbReference>
<feature type="transmembrane region" description="Helical" evidence="2">
    <location>
        <begin position="339"/>
        <end position="363"/>
    </location>
</feature>
<dbReference type="Pfam" id="PF03929">
    <property type="entry name" value="PepSY_TM"/>
    <property type="match status" value="1"/>
</dbReference>
<keyword evidence="2" id="KW-0472">Membrane</keyword>
<dbReference type="PANTHER" id="PTHR34219:SF8">
    <property type="entry name" value="PEPSY DOMAIN-CONTAINING PROTEIN"/>
    <property type="match status" value="1"/>
</dbReference>
<evidence type="ECO:0000256" key="1">
    <source>
        <dbReference type="SAM" id="MobiDB-lite"/>
    </source>
</evidence>
<feature type="region of interest" description="Disordered" evidence="1">
    <location>
        <begin position="380"/>
        <end position="403"/>
    </location>
</feature>
<comment type="caution">
    <text evidence="4">The sequence shown here is derived from an EMBL/GenBank/DDBJ whole genome shotgun (WGS) entry which is preliminary data.</text>
</comment>
<gene>
    <name evidence="4" type="ORF">BK663_29380</name>
</gene>
<protein>
    <submittedName>
        <fullName evidence="4">Peptidase</fullName>
    </submittedName>
</protein>
<feature type="transmembrane region" description="Helical" evidence="2">
    <location>
        <begin position="12"/>
        <end position="37"/>
    </location>
</feature>
<feature type="transmembrane region" description="Helical" evidence="2">
    <location>
        <begin position="145"/>
        <end position="168"/>
    </location>
</feature>
<accession>A0A423I8B3</accession>
<name>A0A423I8B3_9PSED</name>
<dbReference type="RefSeq" id="WP_123723242.1">
    <property type="nucleotide sequence ID" value="NZ_MOBN01000049.1"/>
</dbReference>
<evidence type="ECO:0000259" key="3">
    <source>
        <dbReference type="Pfam" id="PF03413"/>
    </source>
</evidence>
<reference evidence="4 5" key="1">
    <citation type="submission" date="2016-10" db="EMBL/GenBank/DDBJ databases">
        <title>Comparative genome analysis of multiple Pseudomonas spp. focuses on biocontrol and plant growth promoting traits.</title>
        <authorList>
            <person name="Tao X.-Y."/>
            <person name="Taylor C.G."/>
        </authorList>
    </citation>
    <scope>NUCLEOTIDE SEQUENCE [LARGE SCALE GENOMIC DNA]</scope>
    <source>
        <strain evidence="4 5">48C10</strain>
    </source>
</reference>
<proteinExistence type="predicted"/>
<dbReference type="InterPro" id="IPR025711">
    <property type="entry name" value="PepSY"/>
</dbReference>
<dbReference type="Proteomes" id="UP000284168">
    <property type="component" value="Unassembled WGS sequence"/>
</dbReference>
<dbReference type="PANTHER" id="PTHR34219">
    <property type="entry name" value="IRON-REGULATED INNER MEMBRANE PROTEIN-RELATED"/>
    <property type="match status" value="1"/>
</dbReference>
<dbReference type="AlphaFoldDB" id="A0A423I8B3"/>
<dbReference type="EMBL" id="MOBN01000049">
    <property type="protein sequence ID" value="RON21740.1"/>
    <property type="molecule type" value="Genomic_DNA"/>
</dbReference>
<organism evidence="4 5">
    <name type="scientific">Pseudomonas lini</name>
    <dbReference type="NCBI Taxonomy" id="163011"/>
    <lineage>
        <taxon>Bacteria</taxon>
        <taxon>Pseudomonadati</taxon>
        <taxon>Pseudomonadota</taxon>
        <taxon>Gammaproteobacteria</taxon>
        <taxon>Pseudomonadales</taxon>
        <taxon>Pseudomonadaceae</taxon>
        <taxon>Pseudomonas</taxon>
    </lineage>
</organism>
<keyword evidence="2" id="KW-1133">Transmembrane helix</keyword>
<sequence length="403" mass="45137">MSKKSRSKLWFLVHSWLALPIWFFVLIVCVTGTLAVVSQEIVWLANPQMRASPPSDDAPRLNYDEIIAAIKKAEPQTLVERISRPDESHFALDVEVSYPDGRSVTVYVNPYSGVIQGTAPQFNFKAFTRALHGWWLVPFTNGYSWGWYLVSFLGLPMLASLVTGLVVYKRFWKGFLRPTLRFRHGARIFWGDFHRLSGIWSIWFIAVISITSVWFLIKAALYDNQISISTAPVAPVVARESVPLTIDGAPAPMISLERAIHEAKERIPGLEDSSVSLPANAYSHLSVSGRSWYPLIFQSAEVNPYTGDIAATRLLSDRSGLELVTESMRPLHTGDFGGIWIKLIWFFFGLILSMMVLSGLLIWTKRTALATANALKRSNKRPRTAVVSPPAPAMSREATEVSR</sequence>